<dbReference type="GO" id="GO:0032049">
    <property type="term" value="P:cardiolipin biosynthetic process"/>
    <property type="evidence" value="ECO:0007669"/>
    <property type="project" value="UniProtKB-UniRule"/>
</dbReference>
<dbReference type="SUPFAM" id="SSF56024">
    <property type="entry name" value="Phospholipase D/nuclease"/>
    <property type="match status" value="2"/>
</dbReference>
<comment type="function">
    <text evidence="12">Catalyzes the reversible phosphatidyl group transfer from one phosphatidylglycerol molecule to another to form cardiolipin (CL) (diphosphatidylglycerol) and glycerol.</text>
</comment>
<evidence type="ECO:0000256" key="1">
    <source>
        <dbReference type="ARBA" id="ARBA00004651"/>
    </source>
</evidence>
<proteinExistence type="inferred from homology"/>
<feature type="active site" evidence="12">
    <location>
        <position position="218"/>
    </location>
</feature>
<evidence type="ECO:0000259" key="14">
    <source>
        <dbReference type="PROSITE" id="PS50035"/>
    </source>
</evidence>
<keyword evidence="16" id="KW-1185">Reference proteome</keyword>
<dbReference type="RefSeq" id="WP_315604283.1">
    <property type="nucleotide sequence ID" value="NZ_CP130318.1"/>
</dbReference>
<dbReference type="InterPro" id="IPR027379">
    <property type="entry name" value="CLS_N"/>
</dbReference>
<dbReference type="CDD" id="cd09110">
    <property type="entry name" value="PLDc_CLS_1"/>
    <property type="match status" value="1"/>
</dbReference>
<keyword evidence="2 12" id="KW-1003">Cell membrane</keyword>
<evidence type="ECO:0000256" key="6">
    <source>
        <dbReference type="ARBA" id="ARBA00022737"/>
    </source>
</evidence>
<keyword evidence="7 12" id="KW-1133">Transmembrane helix</keyword>
<dbReference type="AlphaFoldDB" id="A0AA96LB14"/>
<feature type="domain" description="PLD phosphodiesterase" evidence="14">
    <location>
        <begin position="389"/>
        <end position="416"/>
    </location>
</feature>
<dbReference type="NCBIfam" id="TIGR04265">
    <property type="entry name" value="bac_cardiolipin"/>
    <property type="match status" value="1"/>
</dbReference>
<keyword evidence="3 12" id="KW-0444">Lipid biosynthesis</keyword>
<dbReference type="GO" id="GO:0008808">
    <property type="term" value="F:cardiolipin synthase activity"/>
    <property type="evidence" value="ECO:0007669"/>
    <property type="project" value="UniProtKB-UniRule"/>
</dbReference>
<evidence type="ECO:0000256" key="12">
    <source>
        <dbReference type="HAMAP-Rule" id="MF_01916"/>
    </source>
</evidence>
<evidence type="ECO:0000256" key="9">
    <source>
        <dbReference type="ARBA" id="ARBA00023136"/>
    </source>
</evidence>
<sequence length="476" mass="54947">MLWLLIFMLVFIVQVVVVLFMEFKNPSKTTAWLLIIFLLPVVGFMLYYLVAREYQKRRLVRRRGKRLQPKLPGGVIHRIEVAMRSRELKNKEAARQKRLFRLLQSIPESPITKCNETEIYSGGKEKFRALKEVLEKARDHIHVEYYTIRADGIGTEIQEILIRKAKEGVEVRVIYDGLGSYDLSGAYVQELTEAGAQVHCFFPLRSAVLARNLNYRNHRKIVVVDGDIGFLGGINIGDEYLGRDPKLGYWRDTHMKLRGDSVYFLQQTFLNDWEFVSGEKLTDERYFPAHGCEGSEQVQIIASGPDAHWDTILEMYFGAINSATDRILIVTPYFIPDPSLQMALKTASLSGVDIQIILPGITDNILVKWASFSYIEELMQAGIRFYLYNKGFVHAKILIVDETIASVGTANMDMRSFYDNFELNAVMFDKKTIDYLVEDFREDLQESTEIRQKEFSKRSRYQRGKEVLARMLSPLL</sequence>
<accession>A0AA96LB14</accession>
<dbReference type="Proteomes" id="UP001305702">
    <property type="component" value="Chromosome"/>
</dbReference>
<comment type="subcellular location">
    <subcellularLocation>
        <location evidence="1 12">Cell membrane</location>
        <topology evidence="1 12">Multi-pass membrane protein</topology>
    </subcellularLocation>
</comment>
<evidence type="ECO:0000256" key="2">
    <source>
        <dbReference type="ARBA" id="ARBA00022475"/>
    </source>
</evidence>
<comment type="caution">
    <text evidence="12">Lacks conserved residue(s) required for the propagation of feature annotation.</text>
</comment>
<dbReference type="EC" id="2.7.8.-" evidence="12 13"/>
<feature type="transmembrane region" description="Helical" evidence="12">
    <location>
        <begin position="30"/>
        <end position="51"/>
    </location>
</feature>
<keyword evidence="5 12" id="KW-0812">Transmembrane</keyword>
<name>A0AA96LB14_9BACL</name>
<keyword evidence="6" id="KW-0677">Repeat</keyword>
<comment type="catalytic activity">
    <reaction evidence="12">
        <text>2 a 1,2-diacyl-sn-glycero-3-phospho-(1'-sn-glycerol) = a cardiolipin + glycerol</text>
        <dbReference type="Rhea" id="RHEA:31451"/>
        <dbReference type="ChEBI" id="CHEBI:17754"/>
        <dbReference type="ChEBI" id="CHEBI:62237"/>
        <dbReference type="ChEBI" id="CHEBI:64716"/>
    </reaction>
</comment>
<feature type="active site" evidence="12">
    <location>
        <position position="220"/>
    </location>
</feature>
<dbReference type="InterPro" id="IPR022924">
    <property type="entry name" value="Cardiolipin_synthase"/>
</dbReference>
<evidence type="ECO:0000313" key="15">
    <source>
        <dbReference type="EMBL" id="WNQ10509.1"/>
    </source>
</evidence>
<dbReference type="InterPro" id="IPR025202">
    <property type="entry name" value="PLD-like_dom"/>
</dbReference>
<keyword evidence="9 12" id="KW-0472">Membrane</keyword>
<feature type="active site" evidence="12">
    <location>
        <position position="394"/>
    </location>
</feature>
<dbReference type="PANTHER" id="PTHR21248">
    <property type="entry name" value="CARDIOLIPIN SYNTHASE"/>
    <property type="match status" value="1"/>
</dbReference>
<feature type="active site" evidence="12">
    <location>
        <position position="396"/>
    </location>
</feature>
<dbReference type="InterPro" id="IPR001736">
    <property type="entry name" value="PLipase_D/transphosphatidylase"/>
</dbReference>
<evidence type="ECO:0000256" key="11">
    <source>
        <dbReference type="ARBA" id="ARBA00023264"/>
    </source>
</evidence>
<evidence type="ECO:0000256" key="7">
    <source>
        <dbReference type="ARBA" id="ARBA00022989"/>
    </source>
</evidence>
<evidence type="ECO:0000256" key="13">
    <source>
        <dbReference type="NCBIfam" id="TIGR04265"/>
    </source>
</evidence>
<keyword evidence="4 12" id="KW-0808">Transferase</keyword>
<feature type="active site" evidence="12">
    <location>
        <position position="225"/>
    </location>
</feature>
<keyword evidence="10 12" id="KW-0594">Phospholipid biosynthesis</keyword>
<feature type="active site" evidence="12">
    <location>
        <position position="401"/>
    </location>
</feature>
<dbReference type="Gene3D" id="3.30.870.10">
    <property type="entry name" value="Endonuclease Chain A"/>
    <property type="match status" value="2"/>
</dbReference>
<dbReference type="InterPro" id="IPR030874">
    <property type="entry name" value="Cardiolipin_synth_Firmi"/>
</dbReference>
<reference evidence="15 16" key="1">
    <citation type="submission" date="2022-02" db="EMBL/GenBank/DDBJ databases">
        <title>Paenibacillus sp. MBLB1776 Whole Genome Shotgun Sequencing.</title>
        <authorList>
            <person name="Hwang C.Y."/>
            <person name="Cho E.-S."/>
            <person name="Seo M.-J."/>
        </authorList>
    </citation>
    <scope>NUCLEOTIDE SEQUENCE [LARGE SCALE GENOMIC DNA]</scope>
    <source>
        <strain evidence="15 16">MBLB1776</strain>
    </source>
</reference>
<dbReference type="SMART" id="SM00155">
    <property type="entry name" value="PLDc"/>
    <property type="match status" value="2"/>
</dbReference>
<dbReference type="HAMAP" id="MF_01916">
    <property type="entry name" value="Cardiolipin_synth_Cls"/>
    <property type="match status" value="1"/>
</dbReference>
<dbReference type="PANTHER" id="PTHR21248:SF20">
    <property type="entry name" value="CARDIOLIPIN SYNTHASE YWIE-RELATED"/>
    <property type="match status" value="1"/>
</dbReference>
<dbReference type="FunFam" id="3.30.870.10:FF:000014">
    <property type="entry name" value="Cardiolipin synthase"/>
    <property type="match status" value="1"/>
</dbReference>
<protein>
    <recommendedName>
        <fullName evidence="12 13">Cardiolipin synthase</fullName>
        <shortName evidence="12">CL synthase</shortName>
        <ecNumber evidence="12 13">2.7.8.-</ecNumber>
    </recommendedName>
</protein>
<dbReference type="EMBL" id="CP130318">
    <property type="protein sequence ID" value="WNQ10509.1"/>
    <property type="molecule type" value="Genomic_DNA"/>
</dbReference>
<dbReference type="Pfam" id="PF13396">
    <property type="entry name" value="PLDc_N"/>
    <property type="match status" value="1"/>
</dbReference>
<dbReference type="CDD" id="cd09112">
    <property type="entry name" value="PLDc_CLS_2"/>
    <property type="match status" value="1"/>
</dbReference>
<evidence type="ECO:0000313" key="16">
    <source>
        <dbReference type="Proteomes" id="UP001305702"/>
    </source>
</evidence>
<evidence type="ECO:0000256" key="5">
    <source>
        <dbReference type="ARBA" id="ARBA00022692"/>
    </source>
</evidence>
<evidence type="ECO:0000256" key="3">
    <source>
        <dbReference type="ARBA" id="ARBA00022516"/>
    </source>
</evidence>
<dbReference type="Pfam" id="PF13091">
    <property type="entry name" value="PLDc_2"/>
    <property type="match status" value="2"/>
</dbReference>
<comment type="similarity">
    <text evidence="12">Belongs to the phospholipase D family. Cardiolipin synthase subfamily.</text>
</comment>
<dbReference type="GO" id="GO:0005886">
    <property type="term" value="C:plasma membrane"/>
    <property type="evidence" value="ECO:0007669"/>
    <property type="project" value="UniProtKB-SubCell"/>
</dbReference>
<evidence type="ECO:0000256" key="4">
    <source>
        <dbReference type="ARBA" id="ARBA00022679"/>
    </source>
</evidence>
<organism evidence="15 16">
    <name type="scientific">Paenibacillus aurantius</name>
    <dbReference type="NCBI Taxonomy" id="2918900"/>
    <lineage>
        <taxon>Bacteria</taxon>
        <taxon>Bacillati</taxon>
        <taxon>Bacillota</taxon>
        <taxon>Bacilli</taxon>
        <taxon>Bacillales</taxon>
        <taxon>Paenibacillaceae</taxon>
        <taxon>Paenibacillus</taxon>
    </lineage>
</organism>
<evidence type="ECO:0000256" key="10">
    <source>
        <dbReference type="ARBA" id="ARBA00023209"/>
    </source>
</evidence>
<dbReference type="PROSITE" id="PS50035">
    <property type="entry name" value="PLD"/>
    <property type="match status" value="2"/>
</dbReference>
<evidence type="ECO:0000256" key="8">
    <source>
        <dbReference type="ARBA" id="ARBA00023098"/>
    </source>
</evidence>
<keyword evidence="11 12" id="KW-1208">Phospholipid metabolism</keyword>
<gene>
    <name evidence="15" type="primary">cls</name>
    <name evidence="15" type="ORF">MJA45_23270</name>
</gene>
<keyword evidence="8 12" id="KW-0443">Lipid metabolism</keyword>
<feature type="domain" description="PLD phosphodiesterase" evidence="14">
    <location>
        <begin position="213"/>
        <end position="240"/>
    </location>
</feature>
<dbReference type="KEGG" id="paun:MJA45_23270"/>